<dbReference type="AlphaFoldDB" id="A0A286GBP7"/>
<gene>
    <name evidence="1" type="ORF">SAMN06269250_4274</name>
</gene>
<proteinExistence type="predicted"/>
<accession>A0A286GBP7</accession>
<reference evidence="2" key="1">
    <citation type="submission" date="2017-09" db="EMBL/GenBank/DDBJ databases">
        <authorList>
            <person name="Varghese N."/>
            <person name="Submissions S."/>
        </authorList>
    </citation>
    <scope>NUCLEOTIDE SEQUENCE [LARGE SCALE GENOMIC DNA]</scope>
    <source>
        <strain evidence="2">DSM 29961</strain>
    </source>
</reference>
<keyword evidence="2" id="KW-1185">Reference proteome</keyword>
<organism evidence="1 2">
    <name type="scientific">Spirosoma fluviale</name>
    <dbReference type="NCBI Taxonomy" id="1597977"/>
    <lineage>
        <taxon>Bacteria</taxon>
        <taxon>Pseudomonadati</taxon>
        <taxon>Bacteroidota</taxon>
        <taxon>Cytophagia</taxon>
        <taxon>Cytophagales</taxon>
        <taxon>Cytophagaceae</taxon>
        <taxon>Spirosoma</taxon>
    </lineage>
</organism>
<dbReference type="EMBL" id="OCNH01000003">
    <property type="protein sequence ID" value="SOD92947.1"/>
    <property type="molecule type" value="Genomic_DNA"/>
</dbReference>
<dbReference type="Proteomes" id="UP000219452">
    <property type="component" value="Unassembled WGS sequence"/>
</dbReference>
<protein>
    <submittedName>
        <fullName evidence="1">Uncharacterized protein</fullName>
    </submittedName>
</protein>
<name>A0A286GBP7_9BACT</name>
<sequence>MDQGKVIGLFAEQALKTTIPVDRNVMHSS</sequence>
<evidence type="ECO:0000313" key="1">
    <source>
        <dbReference type="EMBL" id="SOD92947.1"/>
    </source>
</evidence>
<evidence type="ECO:0000313" key="2">
    <source>
        <dbReference type="Proteomes" id="UP000219452"/>
    </source>
</evidence>